<dbReference type="InterPro" id="IPR053707">
    <property type="entry name" value="UPF0637_domain_sf"/>
</dbReference>
<dbReference type="SUPFAM" id="SSF142913">
    <property type="entry name" value="YktB/PF0168-like"/>
    <property type="match status" value="1"/>
</dbReference>
<dbReference type="HAMAP" id="MF_01851">
    <property type="entry name" value="UPF0637"/>
    <property type="match status" value="1"/>
</dbReference>
<organism evidence="2 3">
    <name type="scientific">Pontibacillus salicampi</name>
    <dbReference type="NCBI Taxonomy" id="1449801"/>
    <lineage>
        <taxon>Bacteria</taxon>
        <taxon>Bacillati</taxon>
        <taxon>Bacillota</taxon>
        <taxon>Bacilli</taxon>
        <taxon>Bacillales</taxon>
        <taxon>Bacillaceae</taxon>
        <taxon>Pontibacillus</taxon>
    </lineage>
</organism>
<proteinExistence type="inferred from homology"/>
<comment type="similarity">
    <text evidence="1">Belongs to the UPF0637 family.</text>
</comment>
<dbReference type="RefSeq" id="WP_377347490.1">
    <property type="nucleotide sequence ID" value="NZ_JBHLTP010000009.1"/>
</dbReference>
<dbReference type="InterPro" id="IPR009403">
    <property type="entry name" value="UPF0637"/>
</dbReference>
<reference evidence="2 3" key="1">
    <citation type="submission" date="2024-09" db="EMBL/GenBank/DDBJ databases">
        <authorList>
            <person name="Sun Q."/>
            <person name="Mori K."/>
        </authorList>
    </citation>
    <scope>NUCLEOTIDE SEQUENCE [LARGE SCALE GENOMIC DNA]</scope>
    <source>
        <strain evidence="2 3">NCAIM B.02529</strain>
    </source>
</reference>
<gene>
    <name evidence="2" type="ORF">ACFFGV_10470</name>
</gene>
<dbReference type="Pfam" id="PF06335">
    <property type="entry name" value="DUF1054"/>
    <property type="match status" value="1"/>
</dbReference>
<evidence type="ECO:0000256" key="1">
    <source>
        <dbReference type="HAMAP-Rule" id="MF_01851"/>
    </source>
</evidence>
<dbReference type="PIRSF" id="PIRSF021332">
    <property type="entry name" value="DUF1054"/>
    <property type="match status" value="1"/>
</dbReference>
<dbReference type="Proteomes" id="UP001589836">
    <property type="component" value="Unassembled WGS sequence"/>
</dbReference>
<dbReference type="EMBL" id="JBHLTP010000009">
    <property type="protein sequence ID" value="MFC0523983.1"/>
    <property type="molecule type" value="Genomic_DNA"/>
</dbReference>
<protein>
    <recommendedName>
        <fullName evidence="1">UPF0637 protein ACFFGV_10470</fullName>
    </recommendedName>
</protein>
<evidence type="ECO:0000313" key="3">
    <source>
        <dbReference type="Proteomes" id="UP001589836"/>
    </source>
</evidence>
<sequence length="215" mass="24608">MSQFNGFSQQDFDVFSIPGLENRMEALKTNVSPKLEAIAEHLAPIVTAKTGDEMFVHVAKHARRTTNPPNDTWAALASEKRGYKKLPHFQIGMWETHVFIWFAVIYESPIKERFAQTLHQHLNEVKSHVPSHYVWSKDHTKAASIPNGDLSQEEFKQLVNRLENVKKAELLCGVNLDRHDVLLEDPQAFLQKCEETINTLAYLYELAKEASHSDN</sequence>
<dbReference type="Gene3D" id="3.30.930.20">
    <property type="entry name" value="Protein of unknown function DUF1054"/>
    <property type="match status" value="1"/>
</dbReference>
<name>A0ABV6LNW3_9BACI</name>
<comment type="caution">
    <text evidence="2">The sequence shown here is derived from an EMBL/GenBank/DDBJ whole genome shotgun (WGS) entry which is preliminary data.</text>
</comment>
<keyword evidence="3" id="KW-1185">Reference proteome</keyword>
<accession>A0ABV6LNW3</accession>
<evidence type="ECO:0000313" key="2">
    <source>
        <dbReference type="EMBL" id="MFC0523983.1"/>
    </source>
</evidence>